<keyword evidence="7 10" id="KW-0443">Lipid metabolism</keyword>
<proteinExistence type="inferred from homology"/>
<keyword evidence="8 10" id="KW-0472">Membrane</keyword>
<keyword evidence="15" id="KW-1185">Reference proteome</keyword>
<evidence type="ECO:0000256" key="1">
    <source>
        <dbReference type="ARBA" id="ARBA00004141"/>
    </source>
</evidence>
<comment type="subcellular location">
    <subcellularLocation>
        <location evidence="1">Membrane</location>
        <topology evidence="1">Multi-pass membrane protein</topology>
    </subcellularLocation>
</comment>
<dbReference type="EMBL" id="NCKU01003336">
    <property type="protein sequence ID" value="RWS07718.1"/>
    <property type="molecule type" value="Genomic_DNA"/>
</dbReference>
<dbReference type="GO" id="GO:0034626">
    <property type="term" value="P:fatty acid elongation, polyunsaturated fatty acid"/>
    <property type="evidence" value="ECO:0007669"/>
    <property type="project" value="TreeGrafter"/>
</dbReference>
<feature type="transmembrane region" description="Helical" evidence="10">
    <location>
        <begin position="38"/>
        <end position="57"/>
    </location>
</feature>
<dbReference type="GO" id="GO:0042761">
    <property type="term" value="P:very long-chain fatty acid biosynthetic process"/>
    <property type="evidence" value="ECO:0007669"/>
    <property type="project" value="TreeGrafter"/>
</dbReference>
<dbReference type="Proteomes" id="UP000285301">
    <property type="component" value="Unassembled WGS sequence"/>
</dbReference>
<feature type="transmembrane region" description="Helical" evidence="10">
    <location>
        <begin position="178"/>
        <end position="197"/>
    </location>
</feature>
<comment type="similarity">
    <text evidence="10">Belongs to the ELO family.</text>
</comment>
<evidence type="ECO:0000313" key="11">
    <source>
        <dbReference type="EMBL" id="RWS07718.1"/>
    </source>
</evidence>
<dbReference type="PANTHER" id="PTHR11157">
    <property type="entry name" value="FATTY ACID ACYL TRANSFERASE-RELATED"/>
    <property type="match status" value="1"/>
</dbReference>
<reference evidence="13" key="2">
    <citation type="submission" date="2018-11" db="EMBL/GenBank/DDBJ databases">
        <title>Trombidioid mite genomics.</title>
        <authorList>
            <person name="Dong X."/>
        </authorList>
    </citation>
    <scope>NUCLEOTIDE SEQUENCE</scope>
    <source>
        <strain evidence="13">UoL-WK</strain>
    </source>
</reference>
<dbReference type="GO" id="GO:0009922">
    <property type="term" value="F:fatty acid elongase activity"/>
    <property type="evidence" value="ECO:0007669"/>
    <property type="project" value="UniProtKB-EC"/>
</dbReference>
<keyword evidence="2 10" id="KW-0444">Lipid biosynthesis</keyword>
<keyword evidence="4 10" id="KW-0812">Transmembrane</keyword>
<evidence type="ECO:0000256" key="6">
    <source>
        <dbReference type="ARBA" id="ARBA00022989"/>
    </source>
</evidence>
<dbReference type="AlphaFoldDB" id="A0A3S3SFZ9"/>
<keyword evidence="5 10" id="KW-0276">Fatty acid metabolism</keyword>
<evidence type="ECO:0000256" key="4">
    <source>
        <dbReference type="ARBA" id="ARBA00022692"/>
    </source>
</evidence>
<feature type="transmembrane region" description="Helical" evidence="10">
    <location>
        <begin position="154"/>
        <end position="172"/>
    </location>
</feature>
<comment type="caution">
    <text evidence="13">The sequence shown here is derived from an EMBL/GenBank/DDBJ whole genome shotgun (WGS) entry which is preliminary data.</text>
</comment>
<organism evidence="13 15">
    <name type="scientific">Dinothrombium tinctorium</name>
    <dbReference type="NCBI Taxonomy" id="1965070"/>
    <lineage>
        <taxon>Eukaryota</taxon>
        <taxon>Metazoa</taxon>
        <taxon>Ecdysozoa</taxon>
        <taxon>Arthropoda</taxon>
        <taxon>Chelicerata</taxon>
        <taxon>Arachnida</taxon>
        <taxon>Acari</taxon>
        <taxon>Acariformes</taxon>
        <taxon>Trombidiformes</taxon>
        <taxon>Prostigmata</taxon>
        <taxon>Anystina</taxon>
        <taxon>Parasitengona</taxon>
        <taxon>Trombidioidea</taxon>
        <taxon>Trombidiidae</taxon>
        <taxon>Dinothrombium</taxon>
    </lineage>
</organism>
<dbReference type="STRING" id="1965070.A0A3S3SFZ9"/>
<sequence>MSANAISSVLHTVKYYCHDLWEEIGDHRVSRLPGLNGGPWHVISLTLLYLYFVKVSGPAFMKDRPPYDLRNVMLFHNLFLVFLNGGGFLLACWGTKFGLTTMRCEPFDPNSPAFQDQVLFYLCYTYYVSKFIDFLDTVYFVLRKKYTHITGLHLFHHTMMPFWTYIFFKFSSFTNNGFIPMVNGFVHTLMYTYYALAAIGFRKLWWKKLITRLQLTQFVLVTVHSTYFLFDSSCKCSKLLIAFQVLHGILFFHLFYAFYRRAYSSSSSNRKEQQQIANGSEISKKQN</sequence>
<dbReference type="EMBL" id="NCKU01000944">
    <property type="protein sequence ID" value="RWS13580.1"/>
    <property type="molecule type" value="Genomic_DNA"/>
</dbReference>
<dbReference type="GO" id="GO:0019367">
    <property type="term" value="P:fatty acid elongation, saturated fatty acid"/>
    <property type="evidence" value="ECO:0007669"/>
    <property type="project" value="TreeGrafter"/>
</dbReference>
<evidence type="ECO:0000256" key="3">
    <source>
        <dbReference type="ARBA" id="ARBA00022679"/>
    </source>
</evidence>
<keyword evidence="9 10" id="KW-0275">Fatty acid biosynthesis</keyword>
<keyword evidence="3 10" id="KW-0808">Transferase</keyword>
<feature type="transmembrane region" description="Helical" evidence="10">
    <location>
        <begin position="209"/>
        <end position="229"/>
    </location>
</feature>
<evidence type="ECO:0000313" key="12">
    <source>
        <dbReference type="EMBL" id="RWS07720.1"/>
    </source>
</evidence>
<evidence type="ECO:0000313" key="13">
    <source>
        <dbReference type="EMBL" id="RWS13568.1"/>
    </source>
</evidence>
<dbReference type="EC" id="2.3.1.199" evidence="10"/>
<feature type="transmembrane region" description="Helical" evidence="10">
    <location>
        <begin position="78"/>
        <end position="99"/>
    </location>
</feature>
<dbReference type="GO" id="GO:0030148">
    <property type="term" value="P:sphingolipid biosynthetic process"/>
    <property type="evidence" value="ECO:0007669"/>
    <property type="project" value="TreeGrafter"/>
</dbReference>
<dbReference type="EMBL" id="NCKU01000946">
    <property type="protein sequence ID" value="RWS13568.1"/>
    <property type="molecule type" value="Genomic_DNA"/>
</dbReference>
<reference evidence="13 15" key="1">
    <citation type="journal article" date="2018" name="Gigascience">
        <title>Genomes of trombidid mites reveal novel predicted allergens and laterally-transferred genes associated with secondary metabolism.</title>
        <authorList>
            <person name="Dong X."/>
            <person name="Chaisiri K."/>
            <person name="Xia D."/>
            <person name="Armstrong S.D."/>
            <person name="Fang Y."/>
            <person name="Donnelly M.J."/>
            <person name="Kadowaki T."/>
            <person name="McGarry J.W."/>
            <person name="Darby A.C."/>
            <person name="Makepeace B.L."/>
        </authorList>
    </citation>
    <scope>NUCLEOTIDE SEQUENCE [LARGE SCALE GENOMIC DNA]</scope>
    <source>
        <strain evidence="13">UoL-WK</strain>
    </source>
</reference>
<evidence type="ECO:0000313" key="15">
    <source>
        <dbReference type="Proteomes" id="UP000285301"/>
    </source>
</evidence>
<keyword evidence="6 10" id="KW-1133">Transmembrane helix</keyword>
<accession>A0A3S3SFZ9</accession>
<dbReference type="PANTHER" id="PTHR11157:SF69">
    <property type="entry name" value="ELONGATION OF VERY LONG CHAIN FATTY ACIDS PROTEIN 7"/>
    <property type="match status" value="1"/>
</dbReference>
<comment type="catalytic activity">
    <reaction evidence="10">
        <text>a very-long-chain acyl-CoA + malonyl-CoA + H(+) = a very-long-chain 3-oxoacyl-CoA + CO2 + CoA</text>
        <dbReference type="Rhea" id="RHEA:32727"/>
        <dbReference type="ChEBI" id="CHEBI:15378"/>
        <dbReference type="ChEBI" id="CHEBI:16526"/>
        <dbReference type="ChEBI" id="CHEBI:57287"/>
        <dbReference type="ChEBI" id="CHEBI:57384"/>
        <dbReference type="ChEBI" id="CHEBI:90725"/>
        <dbReference type="ChEBI" id="CHEBI:90736"/>
        <dbReference type="EC" id="2.3.1.199"/>
    </reaction>
</comment>
<dbReference type="GO" id="GO:0005789">
    <property type="term" value="C:endoplasmic reticulum membrane"/>
    <property type="evidence" value="ECO:0007669"/>
    <property type="project" value="TreeGrafter"/>
</dbReference>
<dbReference type="EMBL" id="NCKU01003335">
    <property type="protein sequence ID" value="RWS07720.1"/>
    <property type="molecule type" value="Genomic_DNA"/>
</dbReference>
<dbReference type="OrthoDB" id="434092at2759"/>
<evidence type="ECO:0000256" key="2">
    <source>
        <dbReference type="ARBA" id="ARBA00022516"/>
    </source>
</evidence>
<protein>
    <recommendedName>
        <fullName evidence="10">Elongation of very long chain fatty acids protein</fullName>
        <ecNumber evidence="10">2.3.1.199</ecNumber>
    </recommendedName>
    <alternativeName>
        <fullName evidence="10">Very-long-chain 3-oxoacyl-CoA synthase</fullName>
    </alternativeName>
</protein>
<evidence type="ECO:0000313" key="14">
    <source>
        <dbReference type="EMBL" id="RWS13580.1"/>
    </source>
</evidence>
<gene>
    <name evidence="11" type="ORF">B4U79_05058</name>
    <name evidence="12" type="ORF">B4U79_05818</name>
    <name evidence="14" type="ORF">B4U79_08099</name>
    <name evidence="13" type="ORF">B4U79_12185</name>
</gene>
<feature type="transmembrane region" description="Helical" evidence="10">
    <location>
        <begin position="119"/>
        <end position="142"/>
    </location>
</feature>
<evidence type="ECO:0000256" key="5">
    <source>
        <dbReference type="ARBA" id="ARBA00022832"/>
    </source>
</evidence>
<feature type="transmembrane region" description="Helical" evidence="10">
    <location>
        <begin position="241"/>
        <end position="259"/>
    </location>
</feature>
<evidence type="ECO:0000256" key="9">
    <source>
        <dbReference type="ARBA" id="ARBA00023160"/>
    </source>
</evidence>
<evidence type="ECO:0000256" key="7">
    <source>
        <dbReference type="ARBA" id="ARBA00023098"/>
    </source>
</evidence>
<evidence type="ECO:0000256" key="10">
    <source>
        <dbReference type="RuleBase" id="RU361115"/>
    </source>
</evidence>
<name>A0A3S3SFZ9_9ACAR</name>
<dbReference type="Pfam" id="PF01151">
    <property type="entry name" value="ELO"/>
    <property type="match status" value="1"/>
</dbReference>
<dbReference type="InterPro" id="IPR002076">
    <property type="entry name" value="ELO_fam"/>
</dbReference>
<evidence type="ECO:0000256" key="8">
    <source>
        <dbReference type="ARBA" id="ARBA00023136"/>
    </source>
</evidence>
<dbReference type="GO" id="GO:0034625">
    <property type="term" value="P:fatty acid elongation, monounsaturated fatty acid"/>
    <property type="evidence" value="ECO:0007669"/>
    <property type="project" value="TreeGrafter"/>
</dbReference>